<feature type="domain" description="Aspartate/glutamate/uridylate kinase" evidence="5">
    <location>
        <begin position="11"/>
        <end position="254"/>
    </location>
</feature>
<name>F0WIY1_9STRA</name>
<dbReference type="GO" id="GO:0016301">
    <property type="term" value="F:kinase activity"/>
    <property type="evidence" value="ECO:0007669"/>
    <property type="project" value="UniProtKB-KW"/>
</dbReference>
<dbReference type="PRINTS" id="PR00474">
    <property type="entry name" value="GLU5KINASE"/>
</dbReference>
<evidence type="ECO:0000256" key="2">
    <source>
        <dbReference type="ARBA" id="ARBA00022741"/>
    </source>
</evidence>
<dbReference type="HOGENOM" id="CLU_025400_3_0_1"/>
<evidence type="ECO:0000313" key="6">
    <source>
        <dbReference type="EMBL" id="CCA21227.1"/>
    </source>
</evidence>
<protein>
    <submittedName>
        <fullName evidence="6">Delta1pyrroline5carboxylate synthetase putative</fullName>
    </submittedName>
</protein>
<evidence type="ECO:0000256" key="3">
    <source>
        <dbReference type="ARBA" id="ARBA00022777"/>
    </source>
</evidence>
<reference evidence="6" key="1">
    <citation type="journal article" date="2011" name="PLoS Biol.">
        <title>Gene gain and loss during evolution of obligate parasitism in the white rust pathogen of Arabidopsis thaliana.</title>
        <authorList>
            <person name="Kemen E."/>
            <person name="Gardiner A."/>
            <person name="Schultz-Larsen T."/>
            <person name="Kemen A.C."/>
            <person name="Balmuth A.L."/>
            <person name="Robert-Seilaniantz A."/>
            <person name="Bailey K."/>
            <person name="Holub E."/>
            <person name="Studholme D.J."/>
            <person name="Maclean D."/>
            <person name="Jones J.D."/>
        </authorList>
    </citation>
    <scope>NUCLEOTIDE SEQUENCE</scope>
</reference>
<proteinExistence type="predicted"/>
<evidence type="ECO:0000256" key="4">
    <source>
        <dbReference type="ARBA" id="ARBA00022840"/>
    </source>
</evidence>
<dbReference type="EMBL" id="FR824160">
    <property type="protein sequence ID" value="CCA21227.1"/>
    <property type="molecule type" value="Genomic_DNA"/>
</dbReference>
<reference evidence="6" key="2">
    <citation type="submission" date="2011-02" db="EMBL/GenBank/DDBJ databases">
        <authorList>
            <person name="MacLean D."/>
        </authorList>
    </citation>
    <scope>NUCLEOTIDE SEQUENCE</scope>
</reference>
<dbReference type="PANTHER" id="PTHR11063:SF8">
    <property type="entry name" value="DELTA-1-PYRROLINE-5-CARBOXYLATE SYNTHASE"/>
    <property type="match status" value="1"/>
</dbReference>
<evidence type="ECO:0000256" key="1">
    <source>
        <dbReference type="ARBA" id="ARBA00022679"/>
    </source>
</evidence>
<sequence length="305" mass="33610">MRQVLKHSRSIVVKIGTEIVHSVDGMLAMGQIGAIVEQIAILHMQGIRVVIVSSGSVAIGKMMLQRQYLLSGSMQSHLGGRVGHDVNFDEKTCAAAGQSGLQSLYEILFAQYHLQCSQILASDADFRDPVIRKTLKETMQSLLQVGIIPIVNENDVITKRRVPLVDKHTRIAWDNDSLASLFAIELNSDLLITLTDTDGVYRRDKDGGKEMIHEFQPNDSCVMFENSRVGPVGQEEKVMSSIQAVNSGFVKAAIIAKAEPHCLIDIIKGKRLGTLFLLRGGARYDTLKVFDKGDCISDQKHPSKL</sequence>
<dbReference type="GO" id="GO:0004350">
    <property type="term" value="F:glutamate-5-semialdehyde dehydrogenase activity"/>
    <property type="evidence" value="ECO:0007669"/>
    <property type="project" value="TreeGrafter"/>
</dbReference>
<dbReference type="Gene3D" id="3.40.1160.10">
    <property type="entry name" value="Acetylglutamate kinase-like"/>
    <property type="match status" value="1"/>
</dbReference>
<evidence type="ECO:0000259" key="5">
    <source>
        <dbReference type="Pfam" id="PF00696"/>
    </source>
</evidence>
<dbReference type="FunFam" id="3.40.1160.10:FF:000042">
    <property type="entry name" value="Delta-1-pyrroline-5-carboxylate synthase"/>
    <property type="match status" value="1"/>
</dbReference>
<dbReference type="AlphaFoldDB" id="F0WIY1"/>
<dbReference type="SUPFAM" id="SSF53633">
    <property type="entry name" value="Carbamate kinase-like"/>
    <property type="match status" value="1"/>
</dbReference>
<dbReference type="Pfam" id="PF00696">
    <property type="entry name" value="AA_kinase"/>
    <property type="match status" value="1"/>
</dbReference>
<dbReference type="InterPro" id="IPR001048">
    <property type="entry name" value="Asp/Glu/Uridylate_kinase"/>
</dbReference>
<keyword evidence="2" id="KW-0547">Nucleotide-binding</keyword>
<dbReference type="InterPro" id="IPR001057">
    <property type="entry name" value="Glu/AcGlu_kinase"/>
</dbReference>
<dbReference type="PANTHER" id="PTHR11063">
    <property type="entry name" value="GLUTAMATE SEMIALDEHYDE DEHYDROGENASE"/>
    <property type="match status" value="1"/>
</dbReference>
<keyword evidence="4" id="KW-0067">ATP-binding</keyword>
<gene>
    <name evidence="6" type="primary">AlNc14C115G6517</name>
    <name evidence="6" type="ORF">ALNC14_073700</name>
</gene>
<keyword evidence="1" id="KW-0808">Transferase</keyword>
<accession>F0WIY1</accession>
<keyword evidence="3" id="KW-0418">Kinase</keyword>
<dbReference type="InterPro" id="IPR036393">
    <property type="entry name" value="AceGlu_kinase-like_sf"/>
</dbReference>
<organism evidence="6">
    <name type="scientific">Albugo laibachii Nc14</name>
    <dbReference type="NCBI Taxonomy" id="890382"/>
    <lineage>
        <taxon>Eukaryota</taxon>
        <taxon>Sar</taxon>
        <taxon>Stramenopiles</taxon>
        <taxon>Oomycota</taxon>
        <taxon>Peronosporomycetes</taxon>
        <taxon>Albuginales</taxon>
        <taxon>Albuginaceae</taxon>
        <taxon>Albugo</taxon>
    </lineage>
</organism>
<dbReference type="GO" id="GO:0005524">
    <property type="term" value="F:ATP binding"/>
    <property type="evidence" value="ECO:0007669"/>
    <property type="project" value="UniProtKB-KW"/>
</dbReference>